<proteinExistence type="predicted"/>
<comment type="caution">
    <text evidence="1">The sequence shown here is derived from an EMBL/GenBank/DDBJ whole genome shotgun (WGS) entry which is preliminary data.</text>
</comment>
<dbReference type="EMBL" id="JXYS01000015">
    <property type="protein sequence ID" value="KJF18485.1"/>
    <property type="molecule type" value="Genomic_DNA"/>
</dbReference>
<evidence type="ECO:0000313" key="2">
    <source>
        <dbReference type="Proteomes" id="UP000032360"/>
    </source>
</evidence>
<dbReference type="AlphaFoldDB" id="A0A0D8HKJ4"/>
<evidence type="ECO:0000313" key="1">
    <source>
        <dbReference type="EMBL" id="KJF18485.1"/>
    </source>
</evidence>
<dbReference type="RefSeq" id="WP_052604401.1">
    <property type="nucleotide sequence ID" value="NZ_JXYS01000015.1"/>
</dbReference>
<keyword evidence="2" id="KW-1185">Reference proteome</keyword>
<gene>
    <name evidence="1" type="ORF">AXFE_06130</name>
</gene>
<accession>A0A0D8HKJ4</accession>
<organism evidence="1 2">
    <name type="scientific">Acidithrix ferrooxidans</name>
    <dbReference type="NCBI Taxonomy" id="1280514"/>
    <lineage>
        <taxon>Bacteria</taxon>
        <taxon>Bacillati</taxon>
        <taxon>Actinomycetota</taxon>
        <taxon>Acidimicrobiia</taxon>
        <taxon>Acidimicrobiales</taxon>
        <taxon>Acidimicrobiaceae</taxon>
        <taxon>Acidithrix</taxon>
    </lineage>
</organism>
<sequence length="71" mass="7856">MFSPYCLVHALLEQMPNALTPRAVEHSEFPSGYRSFKTYYLSAADGLLVLSCANRLSFDVTLIIDGSALDK</sequence>
<protein>
    <submittedName>
        <fullName evidence="1">Uncharacterized protein</fullName>
    </submittedName>
</protein>
<name>A0A0D8HKJ4_9ACTN</name>
<dbReference type="Proteomes" id="UP000032360">
    <property type="component" value="Unassembled WGS sequence"/>
</dbReference>
<reference evidence="1 2" key="1">
    <citation type="submission" date="2015-01" db="EMBL/GenBank/DDBJ databases">
        <title>Draft genome of the acidophilic iron oxidizer Acidithrix ferrooxidans strain Py-F3.</title>
        <authorList>
            <person name="Poehlein A."/>
            <person name="Eisen S."/>
            <person name="Schloemann M."/>
            <person name="Johnson B.D."/>
            <person name="Daniel R."/>
            <person name="Muehling M."/>
        </authorList>
    </citation>
    <scope>NUCLEOTIDE SEQUENCE [LARGE SCALE GENOMIC DNA]</scope>
    <source>
        <strain evidence="1 2">Py-F3</strain>
    </source>
</reference>